<dbReference type="PANTHER" id="PTHR21513">
    <property type="entry name" value="MAJOR SPERM PROTEIN"/>
    <property type="match status" value="1"/>
</dbReference>
<evidence type="ECO:0000256" key="2">
    <source>
        <dbReference type="SAM" id="Phobius"/>
    </source>
</evidence>
<feature type="transmembrane region" description="Helical" evidence="2">
    <location>
        <begin position="21"/>
        <end position="44"/>
    </location>
</feature>
<feature type="compositionally biased region" description="Basic and acidic residues" evidence="1">
    <location>
        <begin position="182"/>
        <end position="229"/>
    </location>
</feature>
<dbReference type="RefSeq" id="XP_049310155.1">
    <property type="nucleotide sequence ID" value="XM_049454198.1"/>
</dbReference>
<feature type="transmembrane region" description="Helical" evidence="2">
    <location>
        <begin position="88"/>
        <end position="111"/>
    </location>
</feature>
<dbReference type="GeneID" id="105223709"/>
<gene>
    <name evidence="4" type="primary">LOC105223709</name>
</gene>
<keyword evidence="2" id="KW-1133">Transmembrane helix</keyword>
<protein>
    <submittedName>
        <fullName evidence="4">Uncharacterized protein LOC105223709</fullName>
    </submittedName>
</protein>
<evidence type="ECO:0000256" key="1">
    <source>
        <dbReference type="SAM" id="MobiDB-lite"/>
    </source>
</evidence>
<keyword evidence="2" id="KW-0812">Transmembrane</keyword>
<feature type="region of interest" description="Disordered" evidence="1">
    <location>
        <begin position="155"/>
        <end position="241"/>
    </location>
</feature>
<feature type="transmembrane region" description="Helical" evidence="2">
    <location>
        <begin position="117"/>
        <end position="139"/>
    </location>
</feature>
<organism evidence="3 4">
    <name type="scientific">Bactrocera dorsalis</name>
    <name type="common">Oriental fruit fly</name>
    <name type="synonym">Dacus dorsalis</name>
    <dbReference type="NCBI Taxonomy" id="27457"/>
    <lineage>
        <taxon>Eukaryota</taxon>
        <taxon>Metazoa</taxon>
        <taxon>Ecdysozoa</taxon>
        <taxon>Arthropoda</taxon>
        <taxon>Hexapoda</taxon>
        <taxon>Insecta</taxon>
        <taxon>Pterygota</taxon>
        <taxon>Neoptera</taxon>
        <taxon>Endopterygota</taxon>
        <taxon>Diptera</taxon>
        <taxon>Brachycera</taxon>
        <taxon>Muscomorpha</taxon>
        <taxon>Tephritoidea</taxon>
        <taxon>Tephritidae</taxon>
        <taxon>Bactrocera</taxon>
        <taxon>Bactrocera</taxon>
    </lineage>
</organism>
<accession>A0ABM3JLQ4</accession>
<dbReference type="Proteomes" id="UP001652620">
    <property type="component" value="Chromosome 4"/>
</dbReference>
<keyword evidence="3" id="KW-1185">Reference proteome</keyword>
<sequence length="241" mass="27395">MKKTQTTRIDQNRKKRKKSRFYFLLNVITEGLATALVLYCTFTASCVLGNEVSGPVYIFLLFIFPAFIPDLYYYLLTPKLHTLGIDPLGVMFNFIIGVLCILIGVSLIMVILSFCGFYAQFLLVIAGALSVCSGVFHLMNACMCHKAIPKSERYYKPRRTKPKKAPKDKKKQAKPAKKGKAEKKPDKKAEKKPDKKAEKKPEKKGDKKTDKKPDKKKEKKPEKKAEKKPEKKTKPKSAEKC</sequence>
<reference evidence="4" key="1">
    <citation type="submission" date="2025-08" db="UniProtKB">
        <authorList>
            <consortium name="RefSeq"/>
        </authorList>
    </citation>
    <scope>IDENTIFICATION</scope>
    <source>
        <tissue evidence="4">Adult</tissue>
    </source>
</reference>
<feature type="transmembrane region" description="Helical" evidence="2">
    <location>
        <begin position="56"/>
        <end position="76"/>
    </location>
</feature>
<dbReference type="PANTHER" id="PTHR21513:SF19">
    <property type="entry name" value="MAJOR SPERM PROTEIN"/>
    <property type="match status" value="1"/>
</dbReference>
<evidence type="ECO:0000313" key="4">
    <source>
        <dbReference type="RefSeq" id="XP_049310155.1"/>
    </source>
</evidence>
<proteinExistence type="predicted"/>
<name>A0ABM3JLQ4_BACDO</name>
<evidence type="ECO:0000313" key="3">
    <source>
        <dbReference type="Proteomes" id="UP001652620"/>
    </source>
</evidence>
<feature type="compositionally biased region" description="Basic residues" evidence="1">
    <location>
        <begin position="156"/>
        <end position="181"/>
    </location>
</feature>
<keyword evidence="2" id="KW-0472">Membrane</keyword>